<evidence type="ECO:0000256" key="2">
    <source>
        <dbReference type="ARBA" id="ARBA00022723"/>
    </source>
</evidence>
<protein>
    <submittedName>
        <fullName evidence="6">Propionyl-CoA synthetase</fullName>
    </submittedName>
</protein>
<dbReference type="Pfam" id="PF16177">
    <property type="entry name" value="ACAS_N"/>
    <property type="match status" value="1"/>
</dbReference>
<dbReference type="Gene3D" id="3.40.50.12780">
    <property type="entry name" value="N-terminal domain of ligase-like"/>
    <property type="match status" value="1"/>
</dbReference>
<dbReference type="Pfam" id="PF00501">
    <property type="entry name" value="AMP-binding"/>
    <property type="match status" value="1"/>
</dbReference>
<organism evidence="6 7">
    <name type="scientific">Rhizobium bangladeshense</name>
    <dbReference type="NCBI Taxonomy" id="1138189"/>
    <lineage>
        <taxon>Bacteria</taxon>
        <taxon>Pseudomonadati</taxon>
        <taxon>Pseudomonadota</taxon>
        <taxon>Alphaproteobacteria</taxon>
        <taxon>Hyphomicrobiales</taxon>
        <taxon>Rhizobiaceae</taxon>
        <taxon>Rhizobium/Agrobacterium group</taxon>
        <taxon>Rhizobium</taxon>
    </lineage>
</organism>
<dbReference type="RefSeq" id="WP_221094403.1">
    <property type="nucleotide sequence ID" value="NZ_JABDWX010000005.1"/>
</dbReference>
<dbReference type="SUPFAM" id="SSF56801">
    <property type="entry name" value="Acetyl-CoA synthetase-like"/>
    <property type="match status" value="1"/>
</dbReference>
<dbReference type="PANTHER" id="PTHR43347:SF3">
    <property type="entry name" value="ACYL-COA SYNTHETASE SHORT-CHAIN FAMILY MEMBER 3, MITOCHONDRIAL"/>
    <property type="match status" value="1"/>
</dbReference>
<sequence>MQNGYHQAYAAWKRDPEAFWREAAAAIDWFKPPEQVFSPDEGIYGRWFSGAETNTCHNCLDRHVATGRGGETAIIFDSAMTGEKRRFSYEEVLGEVKAIAATLLEVGVGRGDRVILYMPMLPEAVFSMLACARIGAVHSVVFGGFAASELAARIDDSGAKLVITASCGLEPGRVVAYKPLVDQAIELARIKPERCLVLQRPQLQAELASGRDQDFEAAVAPHRGAEVACVSVKATDPLYILYTSGTTGQPKGVVRDTGGHMVALNWSMRNIYGLKPGEVFWTASDIGWVVGHSYIVYAPLIAGVTTLIFEGKPIGTPDAGVFWRIVSEYKVRVLFTAPTAFRAIRREDGEGEMLRKYKMPDFRALFLAGERADPETLKWAERMLGVPVIDHWWQTETGWPIAANPLGLGPLRVKHGSPTLPMPGYDVAVLDDAGHPIEAGRLGNIVIKLPLPPGCLPTLWNANDRFRSAYLDEFPGYYKTADAGYVDEDGYLFIMSRTDDIINCAGHRLSTGAMEEVCARHPDVAECAVIGVTDALKGQAPCGFLVLKRDISREAAAIESEVVAMIRQSIGPVAAFKTAITVNRLPKTRSGKILRGTMQKIADGIPWKMPATIDDPAILEEIAEALRKRGFGSLPM</sequence>
<dbReference type="InterPro" id="IPR000873">
    <property type="entry name" value="AMP-dep_synth/lig_dom"/>
</dbReference>
<reference evidence="6 7" key="1">
    <citation type="submission" date="2020-06" db="EMBL/GenBank/DDBJ databases">
        <title>Global-level population genomics: horizontal gene transfer, symbiosis and evolution in Rhizobia.</title>
        <authorList>
            <person name="Gai Y."/>
        </authorList>
    </citation>
    <scope>NUCLEOTIDE SEQUENCE [LARGE SCALE GENOMIC DNA]</scope>
    <source>
        <strain evidence="6 7">PLR6_1b</strain>
    </source>
</reference>
<feature type="domain" description="Acetyl-coenzyme A synthetase N-terminal" evidence="5">
    <location>
        <begin position="5"/>
        <end position="59"/>
    </location>
</feature>
<proteinExistence type="inferred from homology"/>
<dbReference type="InterPro" id="IPR032387">
    <property type="entry name" value="ACAS_N"/>
</dbReference>
<evidence type="ECO:0000259" key="4">
    <source>
        <dbReference type="Pfam" id="PF13193"/>
    </source>
</evidence>
<name>A0ABS7LQA2_9HYPH</name>
<dbReference type="Pfam" id="PF13193">
    <property type="entry name" value="AMP-binding_C"/>
    <property type="match status" value="1"/>
</dbReference>
<dbReference type="InterPro" id="IPR025110">
    <property type="entry name" value="AMP-bd_C"/>
</dbReference>
<dbReference type="EMBL" id="JABTXI010000012">
    <property type="protein sequence ID" value="MBY3593334.1"/>
    <property type="molecule type" value="Genomic_DNA"/>
</dbReference>
<dbReference type="Gene3D" id="3.30.300.30">
    <property type="match status" value="1"/>
</dbReference>
<evidence type="ECO:0000259" key="5">
    <source>
        <dbReference type="Pfam" id="PF16177"/>
    </source>
</evidence>
<dbReference type="Proteomes" id="UP000720124">
    <property type="component" value="Unassembled WGS sequence"/>
</dbReference>
<comment type="similarity">
    <text evidence="1">Belongs to the ATP-dependent AMP-binding enzyme family.</text>
</comment>
<comment type="caution">
    <text evidence="6">The sequence shown here is derived from an EMBL/GenBank/DDBJ whole genome shotgun (WGS) entry which is preliminary data.</text>
</comment>
<dbReference type="InterPro" id="IPR042099">
    <property type="entry name" value="ANL_N_sf"/>
</dbReference>
<dbReference type="InterPro" id="IPR020845">
    <property type="entry name" value="AMP-binding_CS"/>
</dbReference>
<gene>
    <name evidence="6" type="ORF">HJA87_26120</name>
</gene>
<dbReference type="PROSITE" id="PS00455">
    <property type="entry name" value="AMP_BINDING"/>
    <property type="match status" value="1"/>
</dbReference>
<feature type="domain" description="AMP-dependent synthetase/ligase" evidence="3">
    <location>
        <begin position="63"/>
        <end position="448"/>
    </location>
</feature>
<dbReference type="CDD" id="cd05967">
    <property type="entry name" value="PrpE"/>
    <property type="match status" value="1"/>
</dbReference>
<evidence type="ECO:0000259" key="3">
    <source>
        <dbReference type="Pfam" id="PF00501"/>
    </source>
</evidence>
<accession>A0ABS7LQA2</accession>
<dbReference type="PANTHER" id="PTHR43347">
    <property type="entry name" value="ACYL-COA SYNTHETASE"/>
    <property type="match status" value="1"/>
</dbReference>
<evidence type="ECO:0000313" key="7">
    <source>
        <dbReference type="Proteomes" id="UP000720124"/>
    </source>
</evidence>
<keyword evidence="2" id="KW-0479">Metal-binding</keyword>
<keyword evidence="7" id="KW-1185">Reference proteome</keyword>
<dbReference type="InterPro" id="IPR045851">
    <property type="entry name" value="AMP-bd_C_sf"/>
</dbReference>
<evidence type="ECO:0000313" key="6">
    <source>
        <dbReference type="EMBL" id="MBY3593334.1"/>
    </source>
</evidence>
<evidence type="ECO:0000256" key="1">
    <source>
        <dbReference type="ARBA" id="ARBA00006432"/>
    </source>
</evidence>
<feature type="domain" description="AMP-binding enzyme C-terminal" evidence="4">
    <location>
        <begin position="514"/>
        <end position="592"/>
    </location>
</feature>